<evidence type="ECO:0000313" key="1">
    <source>
        <dbReference type="EMBL" id="GFH08898.1"/>
    </source>
</evidence>
<dbReference type="AlphaFoldDB" id="A0A699YM02"/>
<organism evidence="1 2">
    <name type="scientific">Haematococcus lacustris</name>
    <name type="common">Green alga</name>
    <name type="synonym">Haematococcus pluvialis</name>
    <dbReference type="NCBI Taxonomy" id="44745"/>
    <lineage>
        <taxon>Eukaryota</taxon>
        <taxon>Viridiplantae</taxon>
        <taxon>Chlorophyta</taxon>
        <taxon>core chlorophytes</taxon>
        <taxon>Chlorophyceae</taxon>
        <taxon>CS clade</taxon>
        <taxon>Chlamydomonadales</taxon>
        <taxon>Haematococcaceae</taxon>
        <taxon>Haematococcus</taxon>
    </lineage>
</organism>
<proteinExistence type="predicted"/>
<feature type="non-terminal residue" evidence="1">
    <location>
        <position position="1"/>
    </location>
</feature>
<gene>
    <name evidence="1" type="ORF">HaLaN_03939</name>
</gene>
<dbReference type="GO" id="GO:0016301">
    <property type="term" value="F:kinase activity"/>
    <property type="evidence" value="ECO:0007669"/>
    <property type="project" value="UniProtKB-KW"/>
</dbReference>
<feature type="non-terminal residue" evidence="1">
    <location>
        <position position="49"/>
    </location>
</feature>
<keyword evidence="1" id="KW-0418">Kinase</keyword>
<reference evidence="1 2" key="1">
    <citation type="submission" date="2020-02" db="EMBL/GenBank/DDBJ databases">
        <title>Draft genome sequence of Haematococcus lacustris strain NIES-144.</title>
        <authorList>
            <person name="Morimoto D."/>
            <person name="Nakagawa S."/>
            <person name="Yoshida T."/>
            <person name="Sawayama S."/>
        </authorList>
    </citation>
    <scope>NUCLEOTIDE SEQUENCE [LARGE SCALE GENOMIC DNA]</scope>
    <source>
        <strain evidence="1 2">NIES-144</strain>
    </source>
</reference>
<dbReference type="InterPro" id="IPR011009">
    <property type="entry name" value="Kinase-like_dom_sf"/>
</dbReference>
<dbReference type="SUPFAM" id="SSF56112">
    <property type="entry name" value="Protein kinase-like (PK-like)"/>
    <property type="match status" value="1"/>
</dbReference>
<protein>
    <submittedName>
        <fullName evidence="1">Protein tyrosine kinase</fullName>
    </submittedName>
</protein>
<name>A0A699YM02_HAELA</name>
<keyword evidence="2" id="KW-1185">Reference proteome</keyword>
<dbReference type="EMBL" id="BLLF01000193">
    <property type="protein sequence ID" value="GFH08898.1"/>
    <property type="molecule type" value="Genomic_DNA"/>
</dbReference>
<sequence length="49" mass="5212">MGSCSSTSVGCIFAELTSIKPLLPGLKEIDQLNRIFQLCGTPSEADWPG</sequence>
<accession>A0A699YM02</accession>
<dbReference type="Gene3D" id="1.10.510.10">
    <property type="entry name" value="Transferase(Phosphotransferase) domain 1"/>
    <property type="match status" value="1"/>
</dbReference>
<dbReference type="Proteomes" id="UP000485058">
    <property type="component" value="Unassembled WGS sequence"/>
</dbReference>
<keyword evidence="1" id="KW-0808">Transferase</keyword>
<comment type="caution">
    <text evidence="1">The sequence shown here is derived from an EMBL/GenBank/DDBJ whole genome shotgun (WGS) entry which is preliminary data.</text>
</comment>
<evidence type="ECO:0000313" key="2">
    <source>
        <dbReference type="Proteomes" id="UP000485058"/>
    </source>
</evidence>